<sequence length="99" mass="10809">MPQQSIREIIVKCLKDVAELDAESKPVSISDNMCPFKSLGLCSEDGMLVTLEVEAQLGQDFGDENLFVDGKGKNGKRRTVGQMVKHVEELIKKAEGSNG</sequence>
<dbReference type="EMBL" id="CP146609">
    <property type="protein sequence ID" value="WWX21661.1"/>
    <property type="molecule type" value="Genomic_DNA"/>
</dbReference>
<evidence type="ECO:0000313" key="3">
    <source>
        <dbReference type="Proteomes" id="UP001385389"/>
    </source>
</evidence>
<gene>
    <name evidence="2" type="ORF">V8V93_14585</name>
</gene>
<dbReference type="Proteomes" id="UP001385389">
    <property type="component" value="Chromosome"/>
</dbReference>
<organism evidence="2 3">
    <name type="scientific">Pseudodesulfovibrio methanolicus</name>
    <dbReference type="NCBI Taxonomy" id="3126690"/>
    <lineage>
        <taxon>Bacteria</taxon>
        <taxon>Pseudomonadati</taxon>
        <taxon>Thermodesulfobacteriota</taxon>
        <taxon>Desulfovibrionia</taxon>
        <taxon>Desulfovibrionales</taxon>
        <taxon>Desulfovibrionaceae</taxon>
    </lineage>
</organism>
<dbReference type="PROSITE" id="PS50075">
    <property type="entry name" value="CARRIER"/>
    <property type="match status" value="1"/>
</dbReference>
<dbReference type="InterPro" id="IPR009081">
    <property type="entry name" value="PP-bd_ACP"/>
</dbReference>
<keyword evidence="3" id="KW-1185">Reference proteome</keyword>
<accession>A0ABZ2IXS3</accession>
<dbReference type="InterPro" id="IPR036736">
    <property type="entry name" value="ACP-like_sf"/>
</dbReference>
<dbReference type="RefSeq" id="WP_338667324.1">
    <property type="nucleotide sequence ID" value="NZ_CP146609.1"/>
</dbReference>
<proteinExistence type="predicted"/>
<evidence type="ECO:0000313" key="2">
    <source>
        <dbReference type="EMBL" id="WWX21661.1"/>
    </source>
</evidence>
<reference evidence="2 3" key="1">
    <citation type="submission" date="2024-03" db="EMBL/GenBank/DDBJ databases">
        <title>Phenotype and Genome Characterization of a Sulfate-Reducing Bacterium Pseudodesulfovibrio sp. strain 5S69, isolated from Petroleum Reservoir in Tatarstan (Russia).</title>
        <authorList>
            <person name="Bidzhieva S.K."/>
            <person name="Kadnikov V."/>
            <person name="Tourova T.P."/>
            <person name="Samigullina S.R."/>
            <person name="Sokolova D.S."/>
            <person name="Poltaraus A.B."/>
            <person name="Avtukh A.N."/>
            <person name="Tereshina V.M."/>
            <person name="Mardanov A.V."/>
            <person name="Nazina T.N."/>
        </authorList>
    </citation>
    <scope>NUCLEOTIDE SEQUENCE [LARGE SCALE GENOMIC DNA]</scope>
    <source>
        <strain evidence="2 3">5S69</strain>
    </source>
</reference>
<evidence type="ECO:0000259" key="1">
    <source>
        <dbReference type="PROSITE" id="PS50075"/>
    </source>
</evidence>
<feature type="domain" description="Carrier" evidence="1">
    <location>
        <begin position="4"/>
        <end position="91"/>
    </location>
</feature>
<dbReference type="Gene3D" id="1.10.1200.10">
    <property type="entry name" value="ACP-like"/>
    <property type="match status" value="1"/>
</dbReference>
<protein>
    <recommendedName>
        <fullName evidence="1">Carrier domain-containing protein</fullName>
    </recommendedName>
</protein>
<name>A0ABZ2IXS3_9BACT</name>